<gene>
    <name evidence="2" type="ORF">SAMN04489713_110342</name>
</gene>
<proteinExistence type="predicted"/>
<dbReference type="OrthoDB" id="3483558at2"/>
<keyword evidence="3" id="KW-1185">Reference proteome</keyword>
<reference evidence="2 3" key="1">
    <citation type="submission" date="2016-10" db="EMBL/GenBank/DDBJ databases">
        <authorList>
            <person name="de Groot N.N."/>
        </authorList>
    </citation>
    <scope>NUCLEOTIDE SEQUENCE [LARGE SCALE GENOMIC DNA]</scope>
    <source>
        <strain evidence="2 3">DSM 43067</strain>
    </source>
</reference>
<protein>
    <recommendedName>
        <fullName evidence="4">Peptidase propeptide and YPEB domain-containing protein</fullName>
    </recommendedName>
</protein>
<dbReference type="InParanoid" id="A0A1I5LDA3"/>
<dbReference type="RefSeq" id="WP_021595709.1">
    <property type="nucleotide sequence ID" value="NZ_CP083237.1"/>
</dbReference>
<accession>A0A1I5LDA3</accession>
<feature type="chain" id="PRO_5010311592" description="Peptidase propeptide and YPEB domain-containing protein" evidence="1">
    <location>
        <begin position="33"/>
        <end position="186"/>
    </location>
</feature>
<dbReference type="InterPro" id="IPR006311">
    <property type="entry name" value="TAT_signal"/>
</dbReference>
<dbReference type="Proteomes" id="UP000183413">
    <property type="component" value="Unassembled WGS sequence"/>
</dbReference>
<evidence type="ECO:0000313" key="2">
    <source>
        <dbReference type="EMBL" id="SFO95182.1"/>
    </source>
</evidence>
<sequence>MKIRTRARRPLLTATLAVASAMALAVSASAHAAPPPAPESQKLDDCIKALNVLSQFDLLPTQPDLSRTLCSTNEAELTEVHQTQVEQKQADQTRADQTRAEEIRAEQIRTELIRAGLNRPGQVRTERDPNTSYINEIEIEYTDKNGRTVETERPLGAIVEWPRNVIVKMPVLNEVTRTYIYRSGNS</sequence>
<name>A0A1I5LDA3_9ACTN</name>
<organism evidence="2 3">
    <name type="scientific">Actinomadura madurae</name>
    <dbReference type="NCBI Taxonomy" id="1993"/>
    <lineage>
        <taxon>Bacteria</taxon>
        <taxon>Bacillati</taxon>
        <taxon>Actinomycetota</taxon>
        <taxon>Actinomycetes</taxon>
        <taxon>Streptosporangiales</taxon>
        <taxon>Thermomonosporaceae</taxon>
        <taxon>Actinomadura</taxon>
    </lineage>
</organism>
<keyword evidence="1" id="KW-0732">Signal</keyword>
<evidence type="ECO:0000313" key="3">
    <source>
        <dbReference type="Proteomes" id="UP000183413"/>
    </source>
</evidence>
<evidence type="ECO:0008006" key="4">
    <source>
        <dbReference type="Google" id="ProtNLM"/>
    </source>
</evidence>
<evidence type="ECO:0000256" key="1">
    <source>
        <dbReference type="SAM" id="SignalP"/>
    </source>
</evidence>
<dbReference type="AlphaFoldDB" id="A0A1I5LDA3"/>
<dbReference type="GeneID" id="99650376"/>
<dbReference type="EMBL" id="FOVH01000010">
    <property type="protein sequence ID" value="SFO95182.1"/>
    <property type="molecule type" value="Genomic_DNA"/>
</dbReference>
<feature type="signal peptide" evidence="1">
    <location>
        <begin position="1"/>
        <end position="32"/>
    </location>
</feature>
<dbReference type="PROSITE" id="PS51318">
    <property type="entry name" value="TAT"/>
    <property type="match status" value="1"/>
</dbReference>